<evidence type="ECO:0000256" key="18">
    <source>
        <dbReference type="ARBA" id="ARBA00029893"/>
    </source>
</evidence>
<dbReference type="OrthoDB" id="9799199at2"/>
<evidence type="ECO:0000256" key="6">
    <source>
        <dbReference type="ARBA" id="ARBA00012487"/>
    </source>
</evidence>
<dbReference type="AlphaFoldDB" id="A0A2M9G1H8"/>
<comment type="pathway">
    <text evidence="3">Phospholipid metabolism; CDP-diacylglycerol biosynthesis; CDP-diacylglycerol from sn-glycerol 3-phosphate: step 3/3.</text>
</comment>
<evidence type="ECO:0000256" key="15">
    <source>
        <dbReference type="ARBA" id="ARBA00023136"/>
    </source>
</evidence>
<keyword evidence="12 25" id="KW-0548">Nucleotidyltransferase</keyword>
<comment type="catalytic activity">
    <reaction evidence="1">
        <text>a 1,2-diacyl-sn-glycero-3-phosphate + CTP + H(+) = a CDP-1,2-diacyl-sn-glycerol + diphosphate</text>
        <dbReference type="Rhea" id="RHEA:16229"/>
        <dbReference type="ChEBI" id="CHEBI:15378"/>
        <dbReference type="ChEBI" id="CHEBI:33019"/>
        <dbReference type="ChEBI" id="CHEBI:37563"/>
        <dbReference type="ChEBI" id="CHEBI:58332"/>
        <dbReference type="ChEBI" id="CHEBI:58608"/>
        <dbReference type="EC" id="2.7.7.41"/>
    </reaction>
</comment>
<proteinExistence type="inferred from homology"/>
<dbReference type="GO" id="GO:0004605">
    <property type="term" value="F:phosphatidate cytidylyltransferase activity"/>
    <property type="evidence" value="ECO:0007669"/>
    <property type="project" value="UniProtKB-EC"/>
</dbReference>
<dbReference type="PANTHER" id="PTHR46382">
    <property type="entry name" value="PHOSPHATIDATE CYTIDYLYLTRANSFERASE"/>
    <property type="match status" value="1"/>
</dbReference>
<evidence type="ECO:0000256" key="12">
    <source>
        <dbReference type="ARBA" id="ARBA00022695"/>
    </source>
</evidence>
<comment type="caution">
    <text evidence="25">The sequence shown here is derived from an EMBL/GenBank/DDBJ whole genome shotgun (WGS) entry which is preliminary data.</text>
</comment>
<reference evidence="25 26" key="1">
    <citation type="submission" date="2017-11" db="EMBL/GenBank/DDBJ databases">
        <title>Draft genome sequence of Rhizobiales bacterium SY3-13.</title>
        <authorList>
            <person name="Sun C."/>
        </authorList>
    </citation>
    <scope>NUCLEOTIDE SEQUENCE [LARGE SCALE GENOMIC DNA]</scope>
    <source>
        <strain evidence="25 26">SY3-13</strain>
    </source>
</reference>
<evidence type="ECO:0000256" key="13">
    <source>
        <dbReference type="ARBA" id="ARBA00022989"/>
    </source>
</evidence>
<evidence type="ECO:0000256" key="24">
    <source>
        <dbReference type="SAM" id="Phobius"/>
    </source>
</evidence>
<protein>
    <recommendedName>
        <fullName evidence="7">Phosphatidate cytidylyltransferase</fullName>
        <ecNumber evidence="6">2.7.7.41</ecNumber>
    </recommendedName>
    <alternativeName>
        <fullName evidence="20">CDP-DAG synthase</fullName>
    </alternativeName>
    <alternativeName>
        <fullName evidence="22">CDP-DG synthase</fullName>
    </alternativeName>
    <alternativeName>
        <fullName evidence="18">CDP-diacylglycerol synthase</fullName>
    </alternativeName>
    <alternativeName>
        <fullName evidence="21">CDP-diglyceride pyrophosphorylase</fullName>
    </alternativeName>
    <alternativeName>
        <fullName evidence="23">CDP-diglyceride synthase</fullName>
    </alternativeName>
    <alternativeName>
        <fullName evidence="19">CTP:phosphatidate cytidylyltransferase</fullName>
    </alternativeName>
</protein>
<dbReference type="GO" id="GO:0016024">
    <property type="term" value="P:CDP-diacylglycerol biosynthetic process"/>
    <property type="evidence" value="ECO:0007669"/>
    <property type="project" value="TreeGrafter"/>
</dbReference>
<evidence type="ECO:0000256" key="5">
    <source>
        <dbReference type="ARBA" id="ARBA00010185"/>
    </source>
</evidence>
<evidence type="ECO:0000256" key="21">
    <source>
        <dbReference type="ARBA" id="ARBA00032396"/>
    </source>
</evidence>
<keyword evidence="15 24" id="KW-0472">Membrane</keyword>
<feature type="transmembrane region" description="Helical" evidence="24">
    <location>
        <begin position="52"/>
        <end position="80"/>
    </location>
</feature>
<evidence type="ECO:0000256" key="22">
    <source>
        <dbReference type="ARBA" id="ARBA00032743"/>
    </source>
</evidence>
<evidence type="ECO:0000256" key="14">
    <source>
        <dbReference type="ARBA" id="ARBA00023098"/>
    </source>
</evidence>
<keyword evidence="11 24" id="KW-0812">Transmembrane</keyword>
<evidence type="ECO:0000313" key="26">
    <source>
        <dbReference type="Proteomes" id="UP000229498"/>
    </source>
</evidence>
<feature type="transmembrane region" description="Helical" evidence="24">
    <location>
        <begin position="92"/>
        <end position="111"/>
    </location>
</feature>
<dbReference type="PANTHER" id="PTHR46382:SF1">
    <property type="entry name" value="PHOSPHATIDATE CYTIDYLYLTRANSFERASE"/>
    <property type="match status" value="1"/>
</dbReference>
<feature type="transmembrane region" description="Helical" evidence="24">
    <location>
        <begin position="141"/>
        <end position="161"/>
    </location>
</feature>
<keyword evidence="10 25" id="KW-0808">Transferase</keyword>
<keyword evidence="17" id="KW-1208">Phospholipid metabolism</keyword>
<accession>A0A2M9G1H8</accession>
<keyword evidence="13 24" id="KW-1133">Transmembrane helix</keyword>
<keyword evidence="9" id="KW-0444">Lipid biosynthesis</keyword>
<evidence type="ECO:0000256" key="3">
    <source>
        <dbReference type="ARBA" id="ARBA00005119"/>
    </source>
</evidence>
<dbReference type="GO" id="GO:0005886">
    <property type="term" value="C:plasma membrane"/>
    <property type="evidence" value="ECO:0007669"/>
    <property type="project" value="UniProtKB-SubCell"/>
</dbReference>
<evidence type="ECO:0000256" key="7">
    <source>
        <dbReference type="ARBA" id="ARBA00019373"/>
    </source>
</evidence>
<dbReference type="EMBL" id="PHIG01000032">
    <property type="protein sequence ID" value="PJK29572.1"/>
    <property type="molecule type" value="Genomic_DNA"/>
</dbReference>
<evidence type="ECO:0000256" key="16">
    <source>
        <dbReference type="ARBA" id="ARBA00023209"/>
    </source>
</evidence>
<feature type="transmembrane region" description="Helical" evidence="24">
    <location>
        <begin position="231"/>
        <end position="251"/>
    </location>
</feature>
<evidence type="ECO:0000256" key="1">
    <source>
        <dbReference type="ARBA" id="ARBA00001698"/>
    </source>
</evidence>
<evidence type="ECO:0000256" key="10">
    <source>
        <dbReference type="ARBA" id="ARBA00022679"/>
    </source>
</evidence>
<gene>
    <name evidence="25" type="ORF">CVT23_10965</name>
</gene>
<sequence length="299" mass="30308">MRSSFSTTCCGRISTARRWSAPSQPMAAAIAGLAGILARIPRGLRVRIVSALVLAPVALVIIYLGGVVWLLMVAGVGWLVHREWRAVTGAPGLVGSLAMLVLTWAGAVALHYGDADLGWALAGLGFGAAVLAALAGRGSPLWAGAGAAYVILPTQALVTVREAGPESVIWLFLVVWATDTGAYLAGSQIGGPKLWARVSPNKTWAGALGGALIGAGAGALLAWLAGEDEAVGAALVLGAVIAIVAQLGDLAESAWKRHFKVKDSGGIIPGHGGVMDRIDGLIAAAVALAVIIRLDGVSI</sequence>
<evidence type="ECO:0000256" key="17">
    <source>
        <dbReference type="ARBA" id="ARBA00023264"/>
    </source>
</evidence>
<organism evidence="25 26">
    <name type="scientific">Minwuia thermotolerans</name>
    <dbReference type="NCBI Taxonomy" id="2056226"/>
    <lineage>
        <taxon>Bacteria</taxon>
        <taxon>Pseudomonadati</taxon>
        <taxon>Pseudomonadota</taxon>
        <taxon>Alphaproteobacteria</taxon>
        <taxon>Minwuiales</taxon>
        <taxon>Minwuiaceae</taxon>
        <taxon>Minwuia</taxon>
    </lineage>
</organism>
<feature type="transmembrane region" description="Helical" evidence="24">
    <location>
        <begin position="205"/>
        <end position="225"/>
    </location>
</feature>
<feature type="transmembrane region" description="Helical" evidence="24">
    <location>
        <begin position="167"/>
        <end position="185"/>
    </location>
</feature>
<comment type="pathway">
    <text evidence="4">Lipid metabolism.</text>
</comment>
<keyword evidence="16" id="KW-0594">Phospholipid biosynthesis</keyword>
<keyword evidence="26" id="KW-1185">Reference proteome</keyword>
<feature type="transmembrane region" description="Helical" evidence="24">
    <location>
        <begin position="117"/>
        <end position="134"/>
    </location>
</feature>
<keyword evidence="8" id="KW-1003">Cell membrane</keyword>
<keyword evidence="14" id="KW-0443">Lipid metabolism</keyword>
<evidence type="ECO:0000256" key="20">
    <source>
        <dbReference type="ARBA" id="ARBA00032253"/>
    </source>
</evidence>
<evidence type="ECO:0000256" key="11">
    <source>
        <dbReference type="ARBA" id="ARBA00022692"/>
    </source>
</evidence>
<evidence type="ECO:0000256" key="19">
    <source>
        <dbReference type="ARBA" id="ARBA00031825"/>
    </source>
</evidence>
<evidence type="ECO:0000313" key="25">
    <source>
        <dbReference type="EMBL" id="PJK29572.1"/>
    </source>
</evidence>
<dbReference type="EC" id="2.7.7.41" evidence="6"/>
<evidence type="ECO:0000256" key="2">
    <source>
        <dbReference type="ARBA" id="ARBA00004651"/>
    </source>
</evidence>
<evidence type="ECO:0000256" key="9">
    <source>
        <dbReference type="ARBA" id="ARBA00022516"/>
    </source>
</evidence>
<evidence type="ECO:0000256" key="8">
    <source>
        <dbReference type="ARBA" id="ARBA00022475"/>
    </source>
</evidence>
<dbReference type="Proteomes" id="UP000229498">
    <property type="component" value="Unassembled WGS sequence"/>
</dbReference>
<evidence type="ECO:0000256" key="4">
    <source>
        <dbReference type="ARBA" id="ARBA00005189"/>
    </source>
</evidence>
<comment type="similarity">
    <text evidence="5">Belongs to the CDS family.</text>
</comment>
<evidence type="ECO:0000256" key="23">
    <source>
        <dbReference type="ARBA" id="ARBA00033406"/>
    </source>
</evidence>
<comment type="subcellular location">
    <subcellularLocation>
        <location evidence="2">Cell membrane</location>
        <topology evidence="2">Multi-pass membrane protein</topology>
    </subcellularLocation>
</comment>
<name>A0A2M9G1H8_9PROT</name>
<dbReference type="Pfam" id="PF01148">
    <property type="entry name" value="CTP_transf_1"/>
    <property type="match status" value="1"/>
</dbReference>